<dbReference type="AlphaFoldDB" id="A0A1W0WEX1"/>
<dbReference type="EMBL" id="MTYJ01000117">
    <property type="protein sequence ID" value="OQV13738.1"/>
    <property type="molecule type" value="Genomic_DNA"/>
</dbReference>
<evidence type="ECO:0000256" key="1">
    <source>
        <dbReference type="SAM" id="SignalP"/>
    </source>
</evidence>
<organism evidence="3 4">
    <name type="scientific">Hypsibius exemplaris</name>
    <name type="common">Freshwater tardigrade</name>
    <dbReference type="NCBI Taxonomy" id="2072580"/>
    <lineage>
        <taxon>Eukaryota</taxon>
        <taxon>Metazoa</taxon>
        <taxon>Ecdysozoa</taxon>
        <taxon>Tardigrada</taxon>
        <taxon>Eutardigrada</taxon>
        <taxon>Parachela</taxon>
        <taxon>Hypsibioidea</taxon>
        <taxon>Hypsibiidae</taxon>
        <taxon>Hypsibius</taxon>
    </lineage>
</organism>
<feature type="signal peptide" evidence="1">
    <location>
        <begin position="1"/>
        <end position="22"/>
    </location>
</feature>
<proteinExistence type="predicted"/>
<name>A0A1W0WEX1_HYPEX</name>
<dbReference type="Proteomes" id="UP000192578">
    <property type="component" value="Unassembled WGS sequence"/>
</dbReference>
<dbReference type="InterPro" id="IPR001507">
    <property type="entry name" value="ZP_dom"/>
</dbReference>
<accession>A0A1W0WEX1</accession>
<gene>
    <name evidence="3" type="ORF">BV898_12053</name>
</gene>
<evidence type="ECO:0000313" key="4">
    <source>
        <dbReference type="Proteomes" id="UP000192578"/>
    </source>
</evidence>
<keyword evidence="4" id="KW-1185">Reference proteome</keyword>
<feature type="domain" description="ZP" evidence="2">
    <location>
        <begin position="48"/>
        <end position="309"/>
    </location>
</feature>
<dbReference type="Gene3D" id="2.60.40.4100">
    <property type="entry name" value="Zona pellucida, ZP-C domain"/>
    <property type="match status" value="1"/>
</dbReference>
<feature type="chain" id="PRO_5012641882" description="ZP domain-containing protein" evidence="1">
    <location>
        <begin position="23"/>
        <end position="350"/>
    </location>
</feature>
<sequence>MFRSAIFLGIAVLAVSLSTAMGQSVMRIENEDLGLISRTGVEAIGSLICDAGEAEYTVTEEEIFKLIFVNPTSGRGAWVETVTVGANSAPDCQALRLIKKYVKATKFEDCGFTTWYDNVTNVLTYSNEAKVVVRLPSPSSNIIRRKTFLVPLNCVGAGSAVVSVPTKWFEQFFQTGPLFDEFGVSVSVKIRKEHRAEAFGELDVFVNVLTVELDRPYDETYEIIGHRVFTTPTLNQFSTPSTEFISSRGCNPYPDFVTVTKVRNDKFIYEILDFGIEDSDDYYFHVEVNLCAKGIPGSRVHCVETCVGSRMLRVNDAPNKAVASSGSLSAMGVPRLIIGSNGVPVLTSRQ</sequence>
<evidence type="ECO:0000313" key="3">
    <source>
        <dbReference type="EMBL" id="OQV13738.1"/>
    </source>
</evidence>
<protein>
    <recommendedName>
        <fullName evidence="2">ZP domain-containing protein</fullName>
    </recommendedName>
</protein>
<reference evidence="4" key="1">
    <citation type="submission" date="2017-01" db="EMBL/GenBank/DDBJ databases">
        <title>Comparative genomics of anhydrobiosis in the tardigrade Hypsibius dujardini.</title>
        <authorList>
            <person name="Yoshida Y."/>
            <person name="Koutsovoulos G."/>
            <person name="Laetsch D."/>
            <person name="Stevens L."/>
            <person name="Kumar S."/>
            <person name="Horikawa D."/>
            <person name="Ishino K."/>
            <person name="Komine S."/>
            <person name="Tomita M."/>
            <person name="Blaxter M."/>
            <person name="Arakawa K."/>
        </authorList>
    </citation>
    <scope>NUCLEOTIDE SEQUENCE [LARGE SCALE GENOMIC DNA]</scope>
    <source>
        <strain evidence="4">Z151</strain>
    </source>
</reference>
<keyword evidence="1" id="KW-0732">Signal</keyword>
<dbReference type="PROSITE" id="PS51034">
    <property type="entry name" value="ZP_2"/>
    <property type="match status" value="1"/>
</dbReference>
<comment type="caution">
    <text evidence="3">The sequence shown here is derived from an EMBL/GenBank/DDBJ whole genome shotgun (WGS) entry which is preliminary data.</text>
</comment>
<evidence type="ECO:0000259" key="2">
    <source>
        <dbReference type="PROSITE" id="PS51034"/>
    </source>
</evidence>
<dbReference type="InterPro" id="IPR042235">
    <property type="entry name" value="ZP-C_dom"/>
</dbReference>